<evidence type="ECO:0000256" key="1">
    <source>
        <dbReference type="ARBA" id="ARBA00022679"/>
    </source>
</evidence>
<organism evidence="4 5">
    <name type="scientific">Eptatretus burgeri</name>
    <name type="common">Inshore hagfish</name>
    <dbReference type="NCBI Taxonomy" id="7764"/>
    <lineage>
        <taxon>Eukaryota</taxon>
        <taxon>Metazoa</taxon>
        <taxon>Chordata</taxon>
        <taxon>Craniata</taxon>
        <taxon>Vertebrata</taxon>
        <taxon>Cyclostomata</taxon>
        <taxon>Myxini</taxon>
        <taxon>Myxiniformes</taxon>
        <taxon>Myxinidae</taxon>
        <taxon>Eptatretinae</taxon>
        <taxon>Eptatretus</taxon>
    </lineage>
</organism>
<dbReference type="Gene3D" id="3.40.50.150">
    <property type="entry name" value="Vaccinia Virus protein VP39"/>
    <property type="match status" value="1"/>
</dbReference>
<dbReference type="InterPro" id="IPR013216">
    <property type="entry name" value="Methyltransf_11"/>
</dbReference>
<evidence type="ECO:0000313" key="4">
    <source>
        <dbReference type="Ensembl" id="ENSEBUP00000027756.1"/>
    </source>
</evidence>
<keyword evidence="1" id="KW-0808">Transferase</keyword>
<name>A0A8C4RCR3_EPTBU</name>
<dbReference type="Ensembl" id="ENSEBUT00000028332.1">
    <property type="protein sequence ID" value="ENSEBUP00000027756.1"/>
    <property type="gene ID" value="ENSEBUG00000016980.1"/>
</dbReference>
<evidence type="ECO:0000259" key="3">
    <source>
        <dbReference type="Pfam" id="PF08241"/>
    </source>
</evidence>
<feature type="domain" description="Methyltransferase type 11" evidence="3">
    <location>
        <begin position="53"/>
        <end position="152"/>
    </location>
</feature>
<dbReference type="InterPro" id="IPR029063">
    <property type="entry name" value="SAM-dependent_MTases_sf"/>
</dbReference>
<dbReference type="SUPFAM" id="SSF53335">
    <property type="entry name" value="S-adenosyl-L-methionine-dependent methyltransferases"/>
    <property type="match status" value="1"/>
</dbReference>
<dbReference type="GO" id="GO:0005783">
    <property type="term" value="C:endoplasmic reticulum"/>
    <property type="evidence" value="ECO:0007669"/>
    <property type="project" value="TreeGrafter"/>
</dbReference>
<comment type="similarity">
    <text evidence="2">Belongs to the class I-like SAM-binding methyltransferase superfamily. Erg6/SMT family.</text>
</comment>
<dbReference type="PANTHER" id="PTHR44068">
    <property type="entry name" value="ZGC:194242"/>
    <property type="match status" value="1"/>
</dbReference>
<dbReference type="GO" id="GO:0003838">
    <property type="term" value="F:sterol 24-C-methyltransferase activity"/>
    <property type="evidence" value="ECO:0007669"/>
    <property type="project" value="TreeGrafter"/>
</dbReference>
<evidence type="ECO:0000256" key="2">
    <source>
        <dbReference type="ARBA" id="ARBA00038188"/>
    </source>
</evidence>
<evidence type="ECO:0000313" key="5">
    <source>
        <dbReference type="Proteomes" id="UP000694388"/>
    </source>
</evidence>
<dbReference type="GO" id="GO:0016126">
    <property type="term" value="P:sterol biosynthetic process"/>
    <property type="evidence" value="ECO:0007669"/>
    <property type="project" value="TreeGrafter"/>
</dbReference>
<dbReference type="InterPro" id="IPR050447">
    <property type="entry name" value="Erg6_SMT_methyltransf"/>
</dbReference>
<protein>
    <submittedName>
        <fullName evidence="4">Zgc:194242</fullName>
    </submittedName>
</protein>
<keyword evidence="5" id="KW-1185">Reference proteome</keyword>
<dbReference type="PANTHER" id="PTHR44068:SF1">
    <property type="entry name" value="HYPOTHETICAL LOC100005854"/>
    <property type="match status" value="1"/>
</dbReference>
<dbReference type="CDD" id="cd02440">
    <property type="entry name" value="AdoMet_MTases"/>
    <property type="match status" value="1"/>
</dbReference>
<accession>A0A8C4RCR3</accession>
<dbReference type="OMA" id="QTHYFWP"/>
<dbReference type="Proteomes" id="UP000694388">
    <property type="component" value="Unplaced"/>
</dbReference>
<dbReference type="GeneTree" id="ENSGT00390000010372"/>
<dbReference type="Pfam" id="PF08241">
    <property type="entry name" value="Methyltransf_11"/>
    <property type="match status" value="1"/>
</dbReference>
<sequence>MSGPFQTRLLRQFSLPRLSPLGWIVKHFFQQNNRFVEQAAVNLALLEPDHQVLELGFGPGVGLKNALAKLGPHGHLYGVDPSEYMHSVASRRLASGIQTGQVKLLRGRAESLPLSDGTIDRVFHCSSYYYWTDLDKACNEIKRVMKPGAFMVTTLRMSQLQKLEENGLFKEVNWQPQLLMEALQRAHFTDVNMKKTSNKAQLNMRQFLPPLLK</sequence>
<reference evidence="4" key="2">
    <citation type="submission" date="2025-09" db="UniProtKB">
        <authorList>
            <consortium name="Ensembl"/>
        </authorList>
    </citation>
    <scope>IDENTIFICATION</scope>
</reference>
<reference evidence="4" key="1">
    <citation type="submission" date="2025-08" db="UniProtKB">
        <authorList>
            <consortium name="Ensembl"/>
        </authorList>
    </citation>
    <scope>IDENTIFICATION</scope>
</reference>
<proteinExistence type="inferred from homology"/>
<dbReference type="AlphaFoldDB" id="A0A8C4RCR3"/>